<dbReference type="AlphaFoldDB" id="A0A1Q9DS87"/>
<protein>
    <submittedName>
        <fullName evidence="1">Uncharacterized protein</fullName>
    </submittedName>
</protein>
<reference evidence="1 2" key="1">
    <citation type="submission" date="2016-02" db="EMBL/GenBank/DDBJ databases">
        <title>Genome analysis of coral dinoflagellate symbionts highlights evolutionary adaptations to a symbiotic lifestyle.</title>
        <authorList>
            <person name="Aranda M."/>
            <person name="Li Y."/>
            <person name="Liew Y.J."/>
            <person name="Baumgarten S."/>
            <person name="Simakov O."/>
            <person name="Wilson M."/>
            <person name="Piel J."/>
            <person name="Ashoor H."/>
            <person name="Bougouffa S."/>
            <person name="Bajic V.B."/>
            <person name="Ryu T."/>
            <person name="Ravasi T."/>
            <person name="Bayer T."/>
            <person name="Micklem G."/>
            <person name="Kim H."/>
            <person name="Bhak J."/>
            <person name="Lajeunesse T.C."/>
            <person name="Voolstra C.R."/>
        </authorList>
    </citation>
    <scope>NUCLEOTIDE SEQUENCE [LARGE SCALE GENOMIC DNA]</scope>
    <source>
        <strain evidence="1 2">CCMP2467</strain>
    </source>
</reference>
<evidence type="ECO:0000313" key="1">
    <source>
        <dbReference type="EMBL" id="OLP98036.1"/>
    </source>
</evidence>
<comment type="caution">
    <text evidence="1">The sequence shown here is derived from an EMBL/GenBank/DDBJ whole genome shotgun (WGS) entry which is preliminary data.</text>
</comment>
<gene>
    <name evidence="1" type="ORF">AK812_SmicGene19564</name>
</gene>
<dbReference type="EMBL" id="LSRX01000411">
    <property type="protein sequence ID" value="OLP98036.1"/>
    <property type="molecule type" value="Genomic_DNA"/>
</dbReference>
<proteinExistence type="predicted"/>
<name>A0A1Q9DS87_SYMMI</name>
<dbReference type="Proteomes" id="UP000186817">
    <property type="component" value="Unassembled WGS sequence"/>
</dbReference>
<sequence length="85" mass="9827">MKKLLFYSYLKTIKDPKKTVAQSKYAGVWRSWRMPKSYWNSSNGADPKKPQRMRPCGCCCGFEEQIRVCSSVHCSGKSPPKYCRP</sequence>
<keyword evidence="2" id="KW-1185">Reference proteome</keyword>
<organism evidence="1 2">
    <name type="scientific">Symbiodinium microadriaticum</name>
    <name type="common">Dinoflagellate</name>
    <name type="synonym">Zooxanthella microadriatica</name>
    <dbReference type="NCBI Taxonomy" id="2951"/>
    <lineage>
        <taxon>Eukaryota</taxon>
        <taxon>Sar</taxon>
        <taxon>Alveolata</taxon>
        <taxon>Dinophyceae</taxon>
        <taxon>Suessiales</taxon>
        <taxon>Symbiodiniaceae</taxon>
        <taxon>Symbiodinium</taxon>
    </lineage>
</organism>
<accession>A0A1Q9DS87</accession>
<evidence type="ECO:0000313" key="2">
    <source>
        <dbReference type="Proteomes" id="UP000186817"/>
    </source>
</evidence>